<dbReference type="SUPFAM" id="SSF142823">
    <property type="entry name" value="ComB-like"/>
    <property type="match status" value="1"/>
</dbReference>
<name>A0ABV9PZB8_9BACL</name>
<evidence type="ECO:0000256" key="5">
    <source>
        <dbReference type="ARBA" id="ARBA00022801"/>
    </source>
</evidence>
<comment type="cofactor">
    <cofactor evidence="1">
        <name>Mg(2+)</name>
        <dbReference type="ChEBI" id="CHEBI:18420"/>
    </cofactor>
</comment>
<comment type="similarity">
    <text evidence="2">Belongs to the ComB family.</text>
</comment>
<evidence type="ECO:0000313" key="10">
    <source>
        <dbReference type="Proteomes" id="UP001596002"/>
    </source>
</evidence>
<protein>
    <recommendedName>
        <fullName evidence="4">Probable 2-phosphosulfolactate phosphatase</fullName>
        <ecNumber evidence="3">3.1.3.71</ecNumber>
    </recommendedName>
</protein>
<keyword evidence="8" id="KW-1133">Transmembrane helix</keyword>
<reference evidence="10" key="1">
    <citation type="journal article" date="2019" name="Int. J. Syst. Evol. Microbiol.">
        <title>The Global Catalogue of Microorganisms (GCM) 10K type strain sequencing project: providing services to taxonomists for standard genome sequencing and annotation.</title>
        <authorList>
            <consortium name="The Broad Institute Genomics Platform"/>
            <consortium name="The Broad Institute Genome Sequencing Center for Infectious Disease"/>
            <person name="Wu L."/>
            <person name="Ma J."/>
        </authorList>
    </citation>
    <scope>NUCLEOTIDE SEQUENCE [LARGE SCALE GENOMIC DNA]</scope>
    <source>
        <strain evidence="10">WYCCWR 12678</strain>
    </source>
</reference>
<evidence type="ECO:0000256" key="2">
    <source>
        <dbReference type="ARBA" id="ARBA00009997"/>
    </source>
</evidence>
<evidence type="ECO:0000256" key="8">
    <source>
        <dbReference type="SAM" id="Phobius"/>
    </source>
</evidence>
<keyword evidence="8" id="KW-0472">Membrane</keyword>
<evidence type="ECO:0000256" key="6">
    <source>
        <dbReference type="ARBA" id="ARBA00022842"/>
    </source>
</evidence>
<dbReference type="PANTHER" id="PTHR37311:SF1">
    <property type="entry name" value="2-PHOSPHOSULFOLACTATE PHOSPHATASE-RELATED"/>
    <property type="match status" value="1"/>
</dbReference>
<keyword evidence="5" id="KW-0378">Hydrolase</keyword>
<keyword evidence="6" id="KW-0460">Magnesium</keyword>
<sequence length="242" mass="26406">MRKIHVVLRKEDIDEEKIRTCIAVVFDVIFATSSVAAALYHGAKEVIPVFDQEEALRKAAELTDGTYMLAGEKDGYPIDGFNQPSPLAMMQEHVKGKSVIYSTTNGTVAVRRSENARAVYASSLLNGAAVAQQILKENSDETIVLVCSGSKGRFSLEDFYGAGYLIDELLKRKPDGWVLTDAAKAALGFYTNFPGTDEECLQSSRVGKFISDMGLEEATFYAAKKGLLPVVPRLENGRLVAV</sequence>
<comment type="catalytic activity">
    <reaction evidence="7">
        <text>(2R)-O-phospho-3-sulfolactate + H2O = (2R)-3-sulfolactate + phosphate</text>
        <dbReference type="Rhea" id="RHEA:23416"/>
        <dbReference type="ChEBI" id="CHEBI:15377"/>
        <dbReference type="ChEBI" id="CHEBI:15597"/>
        <dbReference type="ChEBI" id="CHEBI:43474"/>
        <dbReference type="ChEBI" id="CHEBI:58738"/>
        <dbReference type="EC" id="3.1.3.71"/>
    </reaction>
</comment>
<keyword evidence="8" id="KW-0812">Transmembrane</keyword>
<dbReference type="EMBL" id="JBHSHC010000044">
    <property type="protein sequence ID" value="MFC4767063.1"/>
    <property type="molecule type" value="Genomic_DNA"/>
</dbReference>
<dbReference type="Pfam" id="PF04029">
    <property type="entry name" value="2-ph_phosp"/>
    <property type="match status" value="1"/>
</dbReference>
<comment type="caution">
    <text evidence="9">The sequence shown here is derived from an EMBL/GenBank/DDBJ whole genome shotgun (WGS) entry which is preliminary data.</text>
</comment>
<feature type="transmembrane region" description="Helical" evidence="8">
    <location>
        <begin position="21"/>
        <end position="40"/>
    </location>
</feature>
<dbReference type="PANTHER" id="PTHR37311">
    <property type="entry name" value="2-PHOSPHOSULFOLACTATE PHOSPHATASE-RELATED"/>
    <property type="match status" value="1"/>
</dbReference>
<accession>A0ABV9PZB8</accession>
<evidence type="ECO:0000256" key="1">
    <source>
        <dbReference type="ARBA" id="ARBA00001946"/>
    </source>
</evidence>
<dbReference type="Gene3D" id="3.90.1560.10">
    <property type="entry name" value="ComB-like"/>
    <property type="match status" value="1"/>
</dbReference>
<organism evidence="9 10">
    <name type="scientific">Effusibacillus consociatus</name>
    <dbReference type="NCBI Taxonomy" id="1117041"/>
    <lineage>
        <taxon>Bacteria</taxon>
        <taxon>Bacillati</taxon>
        <taxon>Bacillota</taxon>
        <taxon>Bacilli</taxon>
        <taxon>Bacillales</taxon>
        <taxon>Alicyclobacillaceae</taxon>
        <taxon>Effusibacillus</taxon>
    </lineage>
</organism>
<dbReference type="InterPro" id="IPR036702">
    <property type="entry name" value="ComB-like_sf"/>
</dbReference>
<evidence type="ECO:0000313" key="9">
    <source>
        <dbReference type="EMBL" id="MFC4767063.1"/>
    </source>
</evidence>
<evidence type="ECO:0000256" key="4">
    <source>
        <dbReference type="ARBA" id="ARBA00021948"/>
    </source>
</evidence>
<keyword evidence="10" id="KW-1185">Reference proteome</keyword>
<dbReference type="InterPro" id="IPR005238">
    <property type="entry name" value="ComB-like"/>
</dbReference>
<evidence type="ECO:0000256" key="7">
    <source>
        <dbReference type="ARBA" id="ARBA00033711"/>
    </source>
</evidence>
<evidence type="ECO:0000256" key="3">
    <source>
        <dbReference type="ARBA" id="ARBA00012953"/>
    </source>
</evidence>
<dbReference type="Proteomes" id="UP001596002">
    <property type="component" value="Unassembled WGS sequence"/>
</dbReference>
<dbReference type="RefSeq" id="WP_380024948.1">
    <property type="nucleotide sequence ID" value="NZ_JBHSHC010000044.1"/>
</dbReference>
<dbReference type="EC" id="3.1.3.71" evidence="3"/>
<gene>
    <name evidence="9" type="ORF">ACFO8Q_06740</name>
</gene>
<proteinExistence type="inferred from homology"/>